<evidence type="ECO:0000256" key="7">
    <source>
        <dbReference type="ARBA" id="ARBA00023163"/>
    </source>
</evidence>
<evidence type="ECO:0000256" key="8">
    <source>
        <dbReference type="SAM" id="MobiDB-lite"/>
    </source>
</evidence>
<dbReference type="CDD" id="cd21551">
    <property type="entry name" value="VEFS-box_SUZ12"/>
    <property type="match status" value="1"/>
</dbReference>
<dbReference type="InterPro" id="IPR057540">
    <property type="entry name" value="Znf_SUZ12"/>
</dbReference>
<dbReference type="GO" id="GO:0031490">
    <property type="term" value="F:chromatin DNA binding"/>
    <property type="evidence" value="ECO:0007669"/>
    <property type="project" value="TreeGrafter"/>
</dbReference>
<evidence type="ECO:0000259" key="9">
    <source>
        <dbReference type="Pfam" id="PF09733"/>
    </source>
</evidence>
<evidence type="ECO:0000256" key="3">
    <source>
        <dbReference type="ARBA" id="ARBA00022771"/>
    </source>
</evidence>
<dbReference type="CDD" id="cd21750">
    <property type="entry name" value="ZnB-Zn_SUZ12"/>
    <property type="match status" value="1"/>
</dbReference>
<organism evidence="11 12">
    <name type="scientific">Allacma fusca</name>
    <dbReference type="NCBI Taxonomy" id="39272"/>
    <lineage>
        <taxon>Eukaryota</taxon>
        <taxon>Metazoa</taxon>
        <taxon>Ecdysozoa</taxon>
        <taxon>Arthropoda</taxon>
        <taxon>Hexapoda</taxon>
        <taxon>Collembola</taxon>
        <taxon>Symphypleona</taxon>
        <taxon>Sminthuridae</taxon>
        <taxon>Allacma</taxon>
    </lineage>
</organism>
<gene>
    <name evidence="11" type="ORF">AFUS01_LOCUS2</name>
</gene>
<dbReference type="Pfam" id="PF09733">
    <property type="entry name" value="VEFS-Box"/>
    <property type="match status" value="1"/>
</dbReference>
<keyword evidence="12" id="KW-1185">Reference proteome</keyword>
<comment type="caution">
    <text evidence="11">The sequence shown here is derived from an EMBL/GenBank/DDBJ whole genome shotgun (WGS) entry which is preliminary data.</text>
</comment>
<evidence type="ECO:0000256" key="1">
    <source>
        <dbReference type="ARBA" id="ARBA00007416"/>
    </source>
</evidence>
<evidence type="ECO:0000256" key="5">
    <source>
        <dbReference type="ARBA" id="ARBA00022853"/>
    </source>
</evidence>
<evidence type="ECO:0008006" key="13">
    <source>
        <dbReference type="Google" id="ProtNLM"/>
    </source>
</evidence>
<sequence>MPASTGNSGSKRRTSEVNADNNSKTGSPTVNGKVKTENFQHDRESFLEAFEKPTQIYMFLRSRMIESPTFLQRNLSYRRAYTTRERKVKPKFQLDEMLDKLQKKLEKVEEKPEAVHFMNFVLTGIKDCDNVWMQGVSVKIEFKIARACHRKRKDSFNNVSRLLVVLEESRELLLKTEAMTQCPCVSIPIQFFNIAEGSVVQELHLFVKATFPKSAFIKNNIKTGEAINANGDKLPSKSPKPPSNNKNIKPQTKQNDCSTRSKAGSNCEVKNQNTPEKTSVAHNDSGNSRTSSQDIMASDFRDKILPCDKLATDKVTGKLVKTSKASLHLNNNNSGCHTSGINSTVTPADSEDQGPKRKRPRVSTGRDEYVYDSGHSNQDKIHLVGHLTLCDKDTKLKFENTDYGLMLKDHHIERKYKRLGSTWEVLQPKHPKLQGIFSLDCEGDKGPRAKLTISLRTSVEKYTALVDRPIPIPSKCLLNGTTGGSDDMWKSGGNVVKKEKFPIVYQFLYNNNTRQQTEARDDLRCPWCSLNCWNLYCLLKHLKLCHPRFHFTYVPLSGGLTPKGARIDVSINKSFDGSYSGSAYDLVAQPPGEAFARNGPTKRTNIFSILVCHPKRNKPNIQEFLENEEEKETEQRRTYVTGHNRLYHHTSTCLPIHPKEIDIDSEGEYDPEWLRTKTSMMIDEFTDVNEGEKELMKMWNLHVLKHNYVGDCQIPLACTRFVELQGKEIIKKNLYRNFVIHLTSMFDFGLLDAKGFSGVVQLLQAQMKENNFSTSLRRAWSKDNNNISQSQKPSTSKGLQDGVVKSQKINGLFNIFMGFLLLREEL</sequence>
<dbReference type="EMBL" id="CAJVCH010000001">
    <property type="protein sequence ID" value="CAG7628836.1"/>
    <property type="molecule type" value="Genomic_DNA"/>
</dbReference>
<keyword evidence="2" id="KW-0479">Metal-binding</keyword>
<feature type="domain" description="Polycomb protein VEFS-Box" evidence="9">
    <location>
        <begin position="635"/>
        <end position="754"/>
    </location>
</feature>
<proteinExistence type="inferred from homology"/>
<evidence type="ECO:0000256" key="2">
    <source>
        <dbReference type="ARBA" id="ARBA00022723"/>
    </source>
</evidence>
<keyword evidence="3" id="KW-0863">Zinc-finger</keyword>
<dbReference type="PANTHER" id="PTHR22597:SF0">
    <property type="entry name" value="POLYCOMB PROTEIN SUZ12"/>
    <property type="match status" value="1"/>
</dbReference>
<feature type="region of interest" description="Disordered" evidence="8">
    <location>
        <begin position="328"/>
        <end position="373"/>
    </location>
</feature>
<feature type="compositionally biased region" description="Polar residues" evidence="8">
    <location>
        <begin position="16"/>
        <end position="30"/>
    </location>
</feature>
<keyword evidence="4" id="KW-0862">Zinc</keyword>
<dbReference type="InterPro" id="IPR019135">
    <property type="entry name" value="Polycomb_protein_VEFS-Box"/>
</dbReference>
<feature type="region of interest" description="Disordered" evidence="8">
    <location>
        <begin position="227"/>
        <end position="295"/>
    </location>
</feature>
<keyword evidence="5" id="KW-0156">Chromatin regulator</keyword>
<dbReference type="Proteomes" id="UP000708208">
    <property type="component" value="Unassembled WGS sequence"/>
</dbReference>
<evidence type="ECO:0000313" key="12">
    <source>
        <dbReference type="Proteomes" id="UP000708208"/>
    </source>
</evidence>
<dbReference type="Pfam" id="PF23320">
    <property type="entry name" value="Zn_SUZ12"/>
    <property type="match status" value="1"/>
</dbReference>
<protein>
    <recommendedName>
        <fullName evidence="13">Polycomb protein VEFS-Box domain-containing protein</fullName>
    </recommendedName>
</protein>
<evidence type="ECO:0000256" key="6">
    <source>
        <dbReference type="ARBA" id="ARBA00023015"/>
    </source>
</evidence>
<keyword evidence="6" id="KW-0805">Transcription regulation</keyword>
<accession>A0A8J2J3W7</accession>
<dbReference type="GO" id="GO:0016586">
    <property type="term" value="C:RSC-type complex"/>
    <property type="evidence" value="ECO:0007669"/>
    <property type="project" value="TreeGrafter"/>
</dbReference>
<keyword evidence="7" id="KW-0804">Transcription</keyword>
<evidence type="ECO:0000259" key="10">
    <source>
        <dbReference type="Pfam" id="PF23320"/>
    </source>
</evidence>
<feature type="region of interest" description="Disordered" evidence="8">
    <location>
        <begin position="1"/>
        <end position="35"/>
    </location>
</feature>
<dbReference type="GO" id="GO:0008270">
    <property type="term" value="F:zinc ion binding"/>
    <property type="evidence" value="ECO:0007669"/>
    <property type="project" value="UniProtKB-KW"/>
</dbReference>
<dbReference type="PANTHER" id="PTHR22597">
    <property type="entry name" value="POLYCOMB GROUP PROTEIN"/>
    <property type="match status" value="1"/>
</dbReference>
<feature type="compositionally biased region" description="Polar residues" evidence="8">
    <location>
        <begin position="251"/>
        <end position="295"/>
    </location>
</feature>
<name>A0A8J2J3W7_9HEXA</name>
<evidence type="ECO:0000256" key="4">
    <source>
        <dbReference type="ARBA" id="ARBA00022833"/>
    </source>
</evidence>
<dbReference type="AlphaFoldDB" id="A0A8J2J3W7"/>
<dbReference type="GO" id="GO:0035098">
    <property type="term" value="C:ESC/E(Z) complex"/>
    <property type="evidence" value="ECO:0007669"/>
    <property type="project" value="TreeGrafter"/>
</dbReference>
<dbReference type="OrthoDB" id="166746at2759"/>
<dbReference type="GO" id="GO:0006325">
    <property type="term" value="P:chromatin organization"/>
    <property type="evidence" value="ECO:0007669"/>
    <property type="project" value="UniProtKB-KW"/>
</dbReference>
<feature type="domain" description="Polycomb protein SUZ12-like zinc finger" evidence="10">
    <location>
        <begin position="503"/>
        <end position="573"/>
    </location>
</feature>
<evidence type="ECO:0000313" key="11">
    <source>
        <dbReference type="EMBL" id="CAG7628836.1"/>
    </source>
</evidence>
<comment type="similarity">
    <text evidence="1">Belongs to the VEFS (VRN2-EMF2-FIS2-SU(Z)12) family.</text>
</comment>
<feature type="compositionally biased region" description="Polar residues" evidence="8">
    <location>
        <begin position="328"/>
        <end position="347"/>
    </location>
</feature>
<reference evidence="11" key="1">
    <citation type="submission" date="2021-06" db="EMBL/GenBank/DDBJ databases">
        <authorList>
            <person name="Hodson N. C."/>
            <person name="Mongue J. A."/>
            <person name="Jaron S. K."/>
        </authorList>
    </citation>
    <scope>NUCLEOTIDE SEQUENCE</scope>
</reference>